<dbReference type="Pfam" id="PF05147">
    <property type="entry name" value="LANC_like"/>
    <property type="match status" value="1"/>
</dbReference>
<dbReference type="CDD" id="cd04792">
    <property type="entry name" value="LanM-like"/>
    <property type="match status" value="1"/>
</dbReference>
<dbReference type="InterPro" id="IPR017146">
    <property type="entry name" value="Lanti_2_LanM"/>
</dbReference>
<keyword evidence="1" id="KW-0479">Metal-binding</keyword>
<dbReference type="RefSeq" id="WP_338707606.1">
    <property type="nucleotide sequence ID" value="NZ_CP145892.1"/>
</dbReference>
<keyword evidence="1" id="KW-0862">Zinc</keyword>
<feature type="binding site" evidence="1">
    <location>
        <position position="1015"/>
    </location>
    <ligand>
        <name>Zn(2+)</name>
        <dbReference type="ChEBI" id="CHEBI:29105"/>
    </ligand>
</feature>
<name>A0ABD8AUT8_PAEAM</name>
<dbReference type="PRINTS" id="PR01950">
    <property type="entry name" value="LANCSUPER"/>
</dbReference>
<feature type="binding site" evidence="1">
    <location>
        <position position="964"/>
    </location>
    <ligand>
        <name>Zn(2+)</name>
        <dbReference type="ChEBI" id="CHEBI:29105"/>
    </ligand>
</feature>
<sequence length="1136" mass="131215">MNIQERLHDSRWSDALYLTEKYKQFVQRYAAQVPNDLLFSEEIAVDINEKNITADVQHGDMPVEHTSESERMQKWIEKFFQDQELLSNRFRAESMNMETVQAMFNDTGFMYDFVQMPWHQELCSTFLENEHLEIEYFIEGNTEEIPFFEFSRPFLQRSIQIMTDGLNDGYEWLDKRRVTGLVLKTVSDKVFHMSAKTLIYELNKARLQDELRGEDSRQRYLHFVNQNMQSRDQILSLLLEYPVLARGLVEHTLRISLNMMRVLERLTRDRRELESFFDFKLDKLEDIVFLGDSHNGGASVLRLAFAEGINVMYKPRNMAIDTAFASLLQWFNDQRIGLPFRIAKSLDRTEYGWQQFIPYEEVTSLEGAERFFERQGQYLAILYAVNATDMHMENIVAQGEHPFFVDLESLLHNQPFKYEEEKAHYTALEKTLSILNNSVLKTSMLPTLDSNALYHSDLSGLAGDVDQVLNTYEIHDKNTDTMRIQRSKVSVSRFSHLPSYEHTPIKPERYIQSLKEGFYRIYSAIMEQKESFISTVRNDFHGCAVRTIVRPTVTYFTLIEASSHPKYLRDGLDKNLLFDMMWMIVRQDRDREKLVRYECHDLLHGDVPMFQTFIGEQMLFHHYDNQAIDGVFSSDILTQTADKVRAMNPKDMDMQWEFTERTIQTKYVLERSFAMEKSTESVRPEILNEHQIHMTKEEYLQEAVRIGEYIKDIAIMGDEGLSVSWISMGMDADEKLIYKSSELGLYNGVTGIAYFYLYLSQETGDHKYMQMVNLCIQTAWEMIRKNIDKNISLFTGYGSLLYLLVHKANVCSEPGINPDTLELLDILDDMIDSDQQLDVISGCAGTLMACVDMYTSFQSQKALDVAVRCADRLLDLAQPMDQGMAWVTSAINKTPLSGIAHGNAGICLSLARLYSATGNKAYLETCMEGLKYEEALYSPEVNNWKDLRFTDGDMPEEHYVMYWCNGAPGLGIARVGIAQQLRSLGAMDTIETDIRRALAKTMEEGFTEVSYSLCHGDMGNLELFLLAADYLQDEELKEFSVHMANYIVTQVRRDNHHWRCGIPGRQQIPGLMLGLAGIGYQLLRLYNRDLPSVLMMEGPKGKGIRDMAQTYAMETASAQQQMTTMEQSSHMGQHHA</sequence>
<evidence type="ECO:0000313" key="3">
    <source>
        <dbReference type="EMBL" id="WWP21021.1"/>
    </source>
</evidence>
<dbReference type="GeneID" id="93474235"/>
<feature type="domain" description="Lantibiotic biosynthesis protein dehydration" evidence="2">
    <location>
        <begin position="241"/>
        <end position="612"/>
    </location>
</feature>
<dbReference type="InterPro" id="IPR025410">
    <property type="entry name" value="Lant_dehyd"/>
</dbReference>
<accession>A0ABD8AUT8</accession>
<dbReference type="PIRSF" id="PIRSF037228">
    <property type="entry name" value="Lant_mod_RumM"/>
    <property type="match status" value="1"/>
</dbReference>
<dbReference type="Gene3D" id="1.50.10.10">
    <property type="match status" value="1"/>
</dbReference>
<dbReference type="Pfam" id="PF13575">
    <property type="entry name" value="DUF4135"/>
    <property type="match status" value="1"/>
</dbReference>
<evidence type="ECO:0000259" key="2">
    <source>
        <dbReference type="Pfam" id="PF13575"/>
    </source>
</evidence>
<dbReference type="InterPro" id="IPR007822">
    <property type="entry name" value="LANC-like"/>
</dbReference>
<feature type="binding site" evidence="1">
    <location>
        <position position="1014"/>
    </location>
    <ligand>
        <name>Zn(2+)</name>
        <dbReference type="ChEBI" id="CHEBI:29105"/>
    </ligand>
</feature>
<dbReference type="NCBIfam" id="TIGR03897">
    <property type="entry name" value="lanti_2_LanM"/>
    <property type="match status" value="1"/>
</dbReference>
<evidence type="ECO:0000256" key="1">
    <source>
        <dbReference type="PIRSR" id="PIRSR607822-1"/>
    </source>
</evidence>
<dbReference type="InterPro" id="IPR012341">
    <property type="entry name" value="6hp_glycosidase-like_sf"/>
</dbReference>
<protein>
    <submittedName>
        <fullName evidence="3">Type 2 lanthipeptide synthetase LanM family protein</fullName>
    </submittedName>
</protein>
<dbReference type="SMART" id="SM01260">
    <property type="entry name" value="LANC_like"/>
    <property type="match status" value="1"/>
</dbReference>
<dbReference type="PANTHER" id="PTHR12736">
    <property type="entry name" value="LANC-LIKE PROTEIN"/>
    <property type="match status" value="1"/>
</dbReference>
<proteinExistence type="predicted"/>
<dbReference type="AlphaFoldDB" id="A0ABD8AUT8"/>
<dbReference type="Proteomes" id="UP001364764">
    <property type="component" value="Chromosome"/>
</dbReference>
<organism evidence="3 4">
    <name type="scientific">Paenibacillus amylolyticus</name>
    <dbReference type="NCBI Taxonomy" id="1451"/>
    <lineage>
        <taxon>Bacteria</taxon>
        <taxon>Bacillati</taxon>
        <taxon>Bacillota</taxon>
        <taxon>Bacilli</taxon>
        <taxon>Bacillales</taxon>
        <taxon>Paenibacillaceae</taxon>
        <taxon>Paenibacillus</taxon>
    </lineage>
</organism>
<gene>
    <name evidence="3" type="ORF">V6668_02180</name>
</gene>
<evidence type="ECO:0000313" key="4">
    <source>
        <dbReference type="Proteomes" id="UP001364764"/>
    </source>
</evidence>
<dbReference type="PANTHER" id="PTHR12736:SF7">
    <property type="entry name" value="LANC-LIKE PROTEIN 3"/>
    <property type="match status" value="1"/>
</dbReference>
<reference evidence="3 4" key="1">
    <citation type="submission" date="2024-02" db="EMBL/GenBank/DDBJ databases">
        <title>Complete sequences of two Paenibacillus sp. strains and one Lysinibacillus strain isolated from the environment on STAA medium highlight biotechnological potential.</title>
        <authorList>
            <person name="Attere S.A."/>
            <person name="Piche L.C."/>
            <person name="Intertaglia L."/>
            <person name="Lami R."/>
            <person name="Charette S.J."/>
            <person name="Vincent A.T."/>
        </authorList>
    </citation>
    <scope>NUCLEOTIDE SEQUENCE [LARGE SCALE GENOMIC DNA]</scope>
    <source>
        <strain evidence="3 4">Y5S-7</strain>
    </source>
</reference>
<dbReference type="SUPFAM" id="SSF158745">
    <property type="entry name" value="LanC-like"/>
    <property type="match status" value="1"/>
</dbReference>
<dbReference type="EMBL" id="CP145892">
    <property type="protein sequence ID" value="WWP21021.1"/>
    <property type="molecule type" value="Genomic_DNA"/>
</dbReference>